<name>A0ABW4MD75_9SPHN</name>
<feature type="domain" description="NIF system FeS cluster assembly NifU N-terminal" evidence="1">
    <location>
        <begin position="31"/>
        <end position="109"/>
    </location>
</feature>
<comment type="caution">
    <text evidence="2">The sequence shown here is derived from an EMBL/GenBank/DDBJ whole genome shotgun (WGS) entry which is preliminary data.</text>
</comment>
<dbReference type="Proteomes" id="UP001597215">
    <property type="component" value="Unassembled WGS sequence"/>
</dbReference>
<dbReference type="Pfam" id="PF01592">
    <property type="entry name" value="NifU_N"/>
    <property type="match status" value="1"/>
</dbReference>
<evidence type="ECO:0000259" key="1">
    <source>
        <dbReference type="Pfam" id="PF01592"/>
    </source>
</evidence>
<reference evidence="3" key="1">
    <citation type="journal article" date="2019" name="Int. J. Syst. Evol. Microbiol.">
        <title>The Global Catalogue of Microorganisms (GCM) 10K type strain sequencing project: providing services to taxonomists for standard genome sequencing and annotation.</title>
        <authorList>
            <consortium name="The Broad Institute Genomics Platform"/>
            <consortium name="The Broad Institute Genome Sequencing Center for Infectious Disease"/>
            <person name="Wu L."/>
            <person name="Ma J."/>
        </authorList>
    </citation>
    <scope>NUCLEOTIDE SEQUENCE [LARGE SCALE GENOMIC DNA]</scope>
    <source>
        <strain evidence="3">CGMCC 1.12449</strain>
    </source>
</reference>
<protein>
    <submittedName>
        <fullName evidence="2">Iron-sulfur cluster assembly scaffold protein</fullName>
    </submittedName>
</protein>
<dbReference type="InterPro" id="IPR002871">
    <property type="entry name" value="NIF_FeS_clus_asmbl_NifU_N"/>
</dbReference>
<dbReference type="Gene3D" id="3.90.1010.10">
    <property type="match status" value="1"/>
</dbReference>
<dbReference type="SUPFAM" id="SSF82649">
    <property type="entry name" value="SufE/NifU"/>
    <property type="match status" value="1"/>
</dbReference>
<keyword evidence="3" id="KW-1185">Reference proteome</keyword>
<gene>
    <name evidence="2" type="ORF">ACFSAG_08865</name>
</gene>
<proteinExistence type="predicted"/>
<dbReference type="EMBL" id="JBHUEL010000008">
    <property type="protein sequence ID" value="MFD1766953.1"/>
    <property type="molecule type" value="Genomic_DNA"/>
</dbReference>
<evidence type="ECO:0000313" key="3">
    <source>
        <dbReference type="Proteomes" id="UP001597215"/>
    </source>
</evidence>
<evidence type="ECO:0000313" key="2">
    <source>
        <dbReference type="EMBL" id="MFD1766953.1"/>
    </source>
</evidence>
<accession>A0ABW4MD75</accession>
<sequence>MSAEMAAPSMSKKPELYTKDMLRLAASLPHNDRLENPQASASKRSPVCGSEMTVDLRCDGGGAITELAFRGRACAMGQASAALLWQLGIGSKQSAIAATRAGLASALSGEGEFDGLWPELAVFQSARAHPARHAAILLPFDALIAALDEIG</sequence>
<organism evidence="2 3">
    <name type="scientific">Sphingorhabdus buctiana</name>
    <dbReference type="NCBI Taxonomy" id="1508805"/>
    <lineage>
        <taxon>Bacteria</taxon>
        <taxon>Pseudomonadati</taxon>
        <taxon>Pseudomonadota</taxon>
        <taxon>Alphaproteobacteria</taxon>
        <taxon>Sphingomonadales</taxon>
        <taxon>Sphingomonadaceae</taxon>
        <taxon>Sphingorhabdus</taxon>
    </lineage>
</organism>
<dbReference type="CDD" id="cd06664">
    <property type="entry name" value="IscU_like"/>
    <property type="match status" value="1"/>
</dbReference>